<keyword evidence="3" id="KW-0862">Zinc</keyword>
<keyword evidence="2 4" id="KW-0863">Zinc-finger</keyword>
<evidence type="ECO:0000313" key="6">
    <source>
        <dbReference type="EMBL" id="CAG8983122.1"/>
    </source>
</evidence>
<evidence type="ECO:0000256" key="1">
    <source>
        <dbReference type="ARBA" id="ARBA00022723"/>
    </source>
</evidence>
<dbReference type="InterPro" id="IPR017907">
    <property type="entry name" value="Znf_RING_CS"/>
</dbReference>
<evidence type="ECO:0000256" key="4">
    <source>
        <dbReference type="PROSITE-ProRule" id="PRU00175"/>
    </source>
</evidence>
<dbReference type="Gene3D" id="3.30.40.10">
    <property type="entry name" value="Zinc/RING finger domain, C3HC4 (zinc finger)"/>
    <property type="match status" value="1"/>
</dbReference>
<organism evidence="6 7">
    <name type="scientific">Hymenoscyphus albidus</name>
    <dbReference type="NCBI Taxonomy" id="595503"/>
    <lineage>
        <taxon>Eukaryota</taxon>
        <taxon>Fungi</taxon>
        <taxon>Dikarya</taxon>
        <taxon>Ascomycota</taxon>
        <taxon>Pezizomycotina</taxon>
        <taxon>Leotiomycetes</taxon>
        <taxon>Helotiales</taxon>
        <taxon>Helotiaceae</taxon>
        <taxon>Hymenoscyphus</taxon>
    </lineage>
</organism>
<name>A0A9N9M2W9_9HELO</name>
<proteinExistence type="predicted"/>
<protein>
    <recommendedName>
        <fullName evidence="5">RING-type domain-containing protein</fullName>
    </recommendedName>
</protein>
<gene>
    <name evidence="6" type="ORF">HYALB_00004565</name>
</gene>
<accession>A0A9N9M2W9</accession>
<evidence type="ECO:0000256" key="3">
    <source>
        <dbReference type="ARBA" id="ARBA00022833"/>
    </source>
</evidence>
<dbReference type="Pfam" id="PF00097">
    <property type="entry name" value="zf-C3HC4"/>
    <property type="match status" value="1"/>
</dbReference>
<dbReference type="PROSITE" id="PS00518">
    <property type="entry name" value="ZF_RING_1"/>
    <property type="match status" value="1"/>
</dbReference>
<dbReference type="InterPro" id="IPR018957">
    <property type="entry name" value="Znf_C3HC4_RING-type"/>
</dbReference>
<dbReference type="AlphaFoldDB" id="A0A9N9M2W9"/>
<evidence type="ECO:0000313" key="7">
    <source>
        <dbReference type="Proteomes" id="UP000701801"/>
    </source>
</evidence>
<keyword evidence="1" id="KW-0479">Metal-binding</keyword>
<dbReference type="InterPro" id="IPR001841">
    <property type="entry name" value="Znf_RING"/>
</dbReference>
<dbReference type="SUPFAM" id="SSF57850">
    <property type="entry name" value="RING/U-box"/>
    <property type="match status" value="1"/>
</dbReference>
<feature type="domain" description="RING-type" evidence="5">
    <location>
        <begin position="105"/>
        <end position="137"/>
    </location>
</feature>
<dbReference type="GO" id="GO:0008270">
    <property type="term" value="F:zinc ion binding"/>
    <property type="evidence" value="ECO:0007669"/>
    <property type="project" value="UniProtKB-KW"/>
</dbReference>
<reference evidence="6" key="1">
    <citation type="submission" date="2021-07" db="EMBL/GenBank/DDBJ databases">
        <authorList>
            <person name="Durling M."/>
        </authorList>
    </citation>
    <scope>NUCLEOTIDE SEQUENCE</scope>
</reference>
<comment type="caution">
    <text evidence="6">The sequence shown here is derived from an EMBL/GenBank/DDBJ whole genome shotgun (WGS) entry which is preliminary data.</text>
</comment>
<dbReference type="InterPro" id="IPR013083">
    <property type="entry name" value="Znf_RING/FYVE/PHD"/>
</dbReference>
<dbReference type="Proteomes" id="UP000701801">
    <property type="component" value="Unassembled WGS sequence"/>
</dbReference>
<evidence type="ECO:0000259" key="5">
    <source>
        <dbReference type="PROSITE" id="PS50089"/>
    </source>
</evidence>
<dbReference type="OrthoDB" id="21204at2759"/>
<sequence length="156" mass="17687">MSCFGETYDQLDQPGQPSRTIQHGQRRALQQRGCVGNLVEQTIKHSDGSYRRIFRWSRSPPKNSIARASAATQGNLFGPAVADLASSTTDLASSTTEARSEERECSICLRDYEDWKQMDVVVDDCRHEFCVDCILGWIYHTLQKNVEISEHNQLYA</sequence>
<dbReference type="EMBL" id="CAJVRM010000714">
    <property type="protein sequence ID" value="CAG8983122.1"/>
    <property type="molecule type" value="Genomic_DNA"/>
</dbReference>
<keyword evidence="7" id="KW-1185">Reference proteome</keyword>
<dbReference type="PROSITE" id="PS50089">
    <property type="entry name" value="ZF_RING_2"/>
    <property type="match status" value="1"/>
</dbReference>
<evidence type="ECO:0000256" key="2">
    <source>
        <dbReference type="ARBA" id="ARBA00022771"/>
    </source>
</evidence>